<dbReference type="EMBL" id="VIUW01000002">
    <property type="protein sequence ID" value="TWD16013.1"/>
    <property type="molecule type" value="Genomic_DNA"/>
</dbReference>
<sequence>MGIGDLVGRVTGRGGPALDVAGATVVVTGAAGGMGEHIAKGFARRGADLAVVDRDEEGLARVVGEIEAETQVRVTSYVVDLADREAVTDLAARLRDGHPPVRVLVNNAGVALGGRFTEITEDEFDWLLEVNLHTPIRLTRALLPIMLENGEGQVVNLSSLFGILGVPGQTAYSTSKFGLRGFNEALRNELSAEDCSVGVTSVHPGGIATNIAKNARTGSGVDPAEAEQGKRKFDKVLRYPAAKAGEEIVQAALARRSRLLIGMDARALDALVRATPSSYWSYLGPVMDRAGR</sequence>
<evidence type="ECO:0000313" key="6">
    <source>
        <dbReference type="Proteomes" id="UP000315628"/>
    </source>
</evidence>
<dbReference type="OrthoDB" id="9775296at2"/>
<organism evidence="5 6">
    <name type="scientific">Marihabitans asiaticum</name>
    <dbReference type="NCBI Taxonomy" id="415218"/>
    <lineage>
        <taxon>Bacteria</taxon>
        <taxon>Bacillati</taxon>
        <taxon>Actinomycetota</taxon>
        <taxon>Actinomycetes</taxon>
        <taxon>Micrococcales</taxon>
        <taxon>Intrasporangiaceae</taxon>
        <taxon>Marihabitans</taxon>
    </lineage>
</organism>
<dbReference type="PROSITE" id="PS00061">
    <property type="entry name" value="ADH_SHORT"/>
    <property type="match status" value="1"/>
</dbReference>
<proteinExistence type="inferred from homology"/>
<name>A0A560WEB5_9MICO</name>
<dbReference type="Pfam" id="PF00106">
    <property type="entry name" value="adh_short"/>
    <property type="match status" value="1"/>
</dbReference>
<dbReference type="RefSeq" id="WP_144857001.1">
    <property type="nucleotide sequence ID" value="NZ_BAAAYT010000001.1"/>
</dbReference>
<gene>
    <name evidence="5" type="ORF">FB557_1554</name>
</gene>
<dbReference type="PANTHER" id="PTHR44196">
    <property type="entry name" value="DEHYDROGENASE/REDUCTASE SDR FAMILY MEMBER 7B"/>
    <property type="match status" value="1"/>
</dbReference>
<dbReference type="InterPro" id="IPR036291">
    <property type="entry name" value="NAD(P)-bd_dom_sf"/>
</dbReference>
<dbReference type="SUPFAM" id="SSF51735">
    <property type="entry name" value="NAD(P)-binding Rossmann-fold domains"/>
    <property type="match status" value="1"/>
</dbReference>
<keyword evidence="6" id="KW-1185">Reference proteome</keyword>
<evidence type="ECO:0000259" key="4">
    <source>
        <dbReference type="SMART" id="SM00822"/>
    </source>
</evidence>
<dbReference type="PRINTS" id="PR00081">
    <property type="entry name" value="GDHRDH"/>
</dbReference>
<evidence type="ECO:0000313" key="5">
    <source>
        <dbReference type="EMBL" id="TWD16013.1"/>
    </source>
</evidence>
<comment type="caution">
    <text evidence="5">The sequence shown here is derived from an EMBL/GenBank/DDBJ whole genome shotgun (WGS) entry which is preliminary data.</text>
</comment>
<evidence type="ECO:0000256" key="3">
    <source>
        <dbReference type="RuleBase" id="RU000363"/>
    </source>
</evidence>
<dbReference type="InterPro" id="IPR020904">
    <property type="entry name" value="Sc_DH/Rdtase_CS"/>
</dbReference>
<dbReference type="SMART" id="SM00822">
    <property type="entry name" value="PKS_KR"/>
    <property type="match status" value="1"/>
</dbReference>
<protein>
    <submittedName>
        <fullName evidence="5">Short-subunit dehydrogenase</fullName>
    </submittedName>
</protein>
<dbReference type="InterPro" id="IPR002347">
    <property type="entry name" value="SDR_fam"/>
</dbReference>
<dbReference type="PANTHER" id="PTHR44196:SF1">
    <property type="entry name" value="DEHYDROGENASE_REDUCTASE SDR FAMILY MEMBER 7B"/>
    <property type="match status" value="1"/>
</dbReference>
<dbReference type="InterPro" id="IPR057326">
    <property type="entry name" value="KR_dom"/>
</dbReference>
<dbReference type="GO" id="GO:0016491">
    <property type="term" value="F:oxidoreductase activity"/>
    <property type="evidence" value="ECO:0007669"/>
    <property type="project" value="UniProtKB-KW"/>
</dbReference>
<dbReference type="PRINTS" id="PR00080">
    <property type="entry name" value="SDRFAMILY"/>
</dbReference>
<evidence type="ECO:0000256" key="1">
    <source>
        <dbReference type="ARBA" id="ARBA00006484"/>
    </source>
</evidence>
<dbReference type="AlphaFoldDB" id="A0A560WEB5"/>
<evidence type="ECO:0000256" key="2">
    <source>
        <dbReference type="ARBA" id="ARBA00023002"/>
    </source>
</evidence>
<dbReference type="GO" id="GO:0016020">
    <property type="term" value="C:membrane"/>
    <property type="evidence" value="ECO:0007669"/>
    <property type="project" value="TreeGrafter"/>
</dbReference>
<accession>A0A560WEB5</accession>
<keyword evidence="2" id="KW-0560">Oxidoreductase</keyword>
<dbReference type="Proteomes" id="UP000315628">
    <property type="component" value="Unassembled WGS sequence"/>
</dbReference>
<reference evidence="5 6" key="1">
    <citation type="submission" date="2019-06" db="EMBL/GenBank/DDBJ databases">
        <title>Sequencing the genomes of 1000 actinobacteria strains.</title>
        <authorList>
            <person name="Klenk H.-P."/>
        </authorList>
    </citation>
    <scope>NUCLEOTIDE SEQUENCE [LARGE SCALE GENOMIC DNA]</scope>
    <source>
        <strain evidence="5 6">DSM 18935</strain>
    </source>
</reference>
<dbReference type="Gene3D" id="3.40.50.720">
    <property type="entry name" value="NAD(P)-binding Rossmann-like Domain"/>
    <property type="match status" value="1"/>
</dbReference>
<comment type="similarity">
    <text evidence="1 3">Belongs to the short-chain dehydrogenases/reductases (SDR) family.</text>
</comment>
<feature type="domain" description="Ketoreductase" evidence="4">
    <location>
        <begin position="23"/>
        <end position="210"/>
    </location>
</feature>